<sequence length="297" mass="32744">MGGHMVEWYLFLPQVRLPVTDFVERARQAEASGFEGVAFIDHLEAPGQPAENIWEAMTVATWVAARTQRLRIGHLVLCDAFRHPAVLAKQAVTLSAASDGRFELGIGSGSWPAEFARFDVGQQDPVARVEQLQRHLALITQYWANGEQAQSPSPAHPIPLILGGSGRRMMELVRKYADWWNLQANHLDRLSRLAPAAGSARISVQQMVGFVRAGADPDAVRQVSARRFGYLGPGLVCGNADELIEHFVGLAAQRVERFYVWFADFAAPDSMAEFGESVIKGFPQIWETSAPRDGGPR</sequence>
<gene>
    <name evidence="6" type="primary">fgd2_1</name>
    <name evidence="6" type="ORF">LAUMK136_03811</name>
</gene>
<evidence type="ECO:0000259" key="5">
    <source>
        <dbReference type="Pfam" id="PF00296"/>
    </source>
</evidence>
<evidence type="ECO:0000256" key="2">
    <source>
        <dbReference type="ARBA" id="ARBA00022643"/>
    </source>
</evidence>
<protein>
    <submittedName>
        <fullName evidence="6">F420-dependent hydroxymycolic acid dehydrogenase</fullName>
        <ecNumber evidence="6">1.1.98.-</ecNumber>
    </submittedName>
</protein>
<dbReference type="InterPro" id="IPR050172">
    <property type="entry name" value="SsuD_RutA_monooxygenase"/>
</dbReference>
<accession>A0A498Q8T0</accession>
<dbReference type="EC" id="1.1.98.-" evidence="6"/>
<dbReference type="AlphaFoldDB" id="A0A498Q8T0"/>
<evidence type="ECO:0000256" key="3">
    <source>
        <dbReference type="ARBA" id="ARBA00023002"/>
    </source>
</evidence>
<dbReference type="PANTHER" id="PTHR42847">
    <property type="entry name" value="ALKANESULFONATE MONOOXYGENASE"/>
    <property type="match status" value="1"/>
</dbReference>
<evidence type="ECO:0000313" key="6">
    <source>
        <dbReference type="EMBL" id="VBA40972.1"/>
    </source>
</evidence>
<feature type="domain" description="Luciferase-like" evidence="5">
    <location>
        <begin position="18"/>
        <end position="196"/>
    </location>
</feature>
<reference evidence="6 7" key="1">
    <citation type="submission" date="2018-09" db="EMBL/GenBank/DDBJ databases">
        <authorList>
            <person name="Tagini F."/>
        </authorList>
    </citation>
    <scope>NUCLEOTIDE SEQUENCE [LARGE SCALE GENOMIC DNA]</scope>
    <source>
        <strain evidence="6 7">MK136</strain>
    </source>
</reference>
<dbReference type="EMBL" id="UPHP01000102">
    <property type="protein sequence ID" value="VBA40972.1"/>
    <property type="molecule type" value="Genomic_DNA"/>
</dbReference>
<dbReference type="PANTHER" id="PTHR42847:SF4">
    <property type="entry name" value="ALKANESULFONATE MONOOXYGENASE-RELATED"/>
    <property type="match status" value="1"/>
</dbReference>
<dbReference type="Gene3D" id="3.20.20.30">
    <property type="entry name" value="Luciferase-like domain"/>
    <property type="match status" value="1"/>
</dbReference>
<keyword evidence="2" id="KW-0288">FMN</keyword>
<name>A0A498Q8T0_9MYCO</name>
<keyword evidence="1" id="KW-0285">Flavoprotein</keyword>
<proteinExistence type="predicted"/>
<dbReference type="SUPFAM" id="SSF51679">
    <property type="entry name" value="Bacterial luciferase-like"/>
    <property type="match status" value="1"/>
</dbReference>
<dbReference type="InterPro" id="IPR011251">
    <property type="entry name" value="Luciferase-like_dom"/>
</dbReference>
<evidence type="ECO:0000256" key="1">
    <source>
        <dbReference type="ARBA" id="ARBA00022630"/>
    </source>
</evidence>
<dbReference type="GO" id="GO:0008726">
    <property type="term" value="F:alkanesulfonate monooxygenase activity"/>
    <property type="evidence" value="ECO:0007669"/>
    <property type="project" value="TreeGrafter"/>
</dbReference>
<dbReference type="Pfam" id="PF00296">
    <property type="entry name" value="Bac_luciferase"/>
    <property type="match status" value="1"/>
</dbReference>
<keyword evidence="7" id="KW-1185">Reference proteome</keyword>
<dbReference type="GO" id="GO:0046306">
    <property type="term" value="P:alkanesulfonate catabolic process"/>
    <property type="evidence" value="ECO:0007669"/>
    <property type="project" value="TreeGrafter"/>
</dbReference>
<dbReference type="InterPro" id="IPR036661">
    <property type="entry name" value="Luciferase-like_sf"/>
</dbReference>
<keyword evidence="3 6" id="KW-0560">Oxidoreductase</keyword>
<dbReference type="Proteomes" id="UP000273307">
    <property type="component" value="Unassembled WGS sequence"/>
</dbReference>
<evidence type="ECO:0000256" key="4">
    <source>
        <dbReference type="ARBA" id="ARBA00023033"/>
    </source>
</evidence>
<evidence type="ECO:0000313" key="7">
    <source>
        <dbReference type="Proteomes" id="UP000273307"/>
    </source>
</evidence>
<keyword evidence="4" id="KW-0503">Monooxygenase</keyword>
<organism evidence="6 7">
    <name type="scientific">Mycobacterium attenuatum</name>
    <dbReference type="NCBI Taxonomy" id="2341086"/>
    <lineage>
        <taxon>Bacteria</taxon>
        <taxon>Bacillati</taxon>
        <taxon>Actinomycetota</taxon>
        <taxon>Actinomycetes</taxon>
        <taxon>Mycobacteriales</taxon>
        <taxon>Mycobacteriaceae</taxon>
        <taxon>Mycobacterium</taxon>
    </lineage>
</organism>